<evidence type="ECO:0000313" key="1">
    <source>
        <dbReference type="EMBL" id="KAK1598041.1"/>
    </source>
</evidence>
<evidence type="ECO:0000313" key="2">
    <source>
        <dbReference type="Proteomes" id="UP001230504"/>
    </source>
</evidence>
<dbReference type="EMBL" id="JAHLJV010000006">
    <property type="protein sequence ID" value="KAK1598041.1"/>
    <property type="molecule type" value="Genomic_DNA"/>
</dbReference>
<dbReference type="RefSeq" id="XP_060418786.1">
    <property type="nucleotide sequence ID" value="XM_060556844.1"/>
</dbReference>
<dbReference type="AlphaFoldDB" id="A0AAD8VAJ6"/>
<protein>
    <submittedName>
        <fullName evidence="1">Uncharacterized protein</fullName>
    </submittedName>
</protein>
<organism evidence="1 2">
    <name type="scientific">Colletotrichum navitas</name>
    <dbReference type="NCBI Taxonomy" id="681940"/>
    <lineage>
        <taxon>Eukaryota</taxon>
        <taxon>Fungi</taxon>
        <taxon>Dikarya</taxon>
        <taxon>Ascomycota</taxon>
        <taxon>Pezizomycotina</taxon>
        <taxon>Sordariomycetes</taxon>
        <taxon>Hypocreomycetidae</taxon>
        <taxon>Glomerellales</taxon>
        <taxon>Glomerellaceae</taxon>
        <taxon>Colletotrichum</taxon>
        <taxon>Colletotrichum graminicola species complex</taxon>
    </lineage>
</organism>
<dbReference type="Proteomes" id="UP001230504">
    <property type="component" value="Unassembled WGS sequence"/>
</dbReference>
<dbReference type="GeneID" id="85441084"/>
<gene>
    <name evidence="1" type="ORF">LY79DRAFT_540013</name>
</gene>
<name>A0AAD8VAJ6_9PEZI</name>
<keyword evidence="2" id="KW-1185">Reference proteome</keyword>
<reference evidence="1" key="1">
    <citation type="submission" date="2021-06" db="EMBL/GenBank/DDBJ databases">
        <title>Comparative genomics, transcriptomics and evolutionary studies reveal genomic signatures of adaptation to plant cell wall in hemibiotrophic fungi.</title>
        <authorList>
            <consortium name="DOE Joint Genome Institute"/>
            <person name="Baroncelli R."/>
            <person name="Diaz J.F."/>
            <person name="Benocci T."/>
            <person name="Peng M."/>
            <person name="Battaglia E."/>
            <person name="Haridas S."/>
            <person name="Andreopoulos W."/>
            <person name="Labutti K."/>
            <person name="Pangilinan J."/>
            <person name="Floch G.L."/>
            <person name="Makela M.R."/>
            <person name="Henrissat B."/>
            <person name="Grigoriev I.V."/>
            <person name="Crouch J.A."/>
            <person name="De Vries R.P."/>
            <person name="Sukno S.A."/>
            <person name="Thon M.R."/>
        </authorList>
    </citation>
    <scope>NUCLEOTIDE SEQUENCE</scope>
    <source>
        <strain evidence="1">CBS 125086</strain>
    </source>
</reference>
<proteinExistence type="predicted"/>
<sequence>MAGTLWGELGRHPTDRHIQGSCTLASPRLALPASSTSSQLAYLSTSFTNWPLHFYTIQSLFSLRKSTRSLLTCQGFRLLCNRPVRTWQARDVGS</sequence>
<accession>A0AAD8VAJ6</accession>
<comment type="caution">
    <text evidence="1">The sequence shown here is derived from an EMBL/GenBank/DDBJ whole genome shotgun (WGS) entry which is preliminary data.</text>
</comment>